<evidence type="ECO:0000313" key="4">
    <source>
        <dbReference type="Proteomes" id="UP000577419"/>
    </source>
</evidence>
<name>A0A7J4ISH1_9ARCH</name>
<reference evidence="4" key="1">
    <citation type="journal article" date="2020" name="bioRxiv">
        <title>A rank-normalized archaeal taxonomy based on genome phylogeny resolves widespread incomplete and uneven classifications.</title>
        <authorList>
            <person name="Rinke C."/>
            <person name="Chuvochina M."/>
            <person name="Mussig A.J."/>
            <person name="Chaumeil P.-A."/>
            <person name="Waite D.W."/>
            <person name="Whitman W.B."/>
            <person name="Parks D.H."/>
            <person name="Hugenholtz P."/>
        </authorList>
    </citation>
    <scope>NUCLEOTIDE SEQUENCE [LARGE SCALE GENOMIC DNA]</scope>
</reference>
<dbReference type="EMBL" id="DUFG01000018">
    <property type="protein sequence ID" value="HIH08458.1"/>
    <property type="molecule type" value="Genomic_DNA"/>
</dbReference>
<dbReference type="Gene3D" id="2.60.40.420">
    <property type="entry name" value="Cupredoxins - blue copper proteins"/>
    <property type="match status" value="1"/>
</dbReference>
<protein>
    <recommendedName>
        <fullName evidence="2">EfeO-type cupredoxin-like domain-containing protein</fullName>
    </recommendedName>
</protein>
<dbReference type="SUPFAM" id="SSF49503">
    <property type="entry name" value="Cupredoxins"/>
    <property type="match status" value="1"/>
</dbReference>
<sequence>MTEKPKISTTTLFLVMLAIAVLVFAGLVYAYVSAANSTANTQKSGNVILQPTGEKPTDIYLKALSTFSYDKQEITVKKGSPVRLHFSADPSAGCGRQLVIYGLNVSTVSKNGEEQIVEFTPQAEGTFEYSCGMRMMKPGKLVVVP</sequence>
<accession>A0A7J4ISH1</accession>
<dbReference type="AlphaFoldDB" id="A0A7J4ISH1"/>
<comment type="caution">
    <text evidence="3">The sequence shown here is derived from an EMBL/GenBank/DDBJ whole genome shotgun (WGS) entry which is preliminary data.</text>
</comment>
<dbReference type="InterPro" id="IPR028096">
    <property type="entry name" value="EfeO_Cupredoxin"/>
</dbReference>
<gene>
    <name evidence="3" type="ORF">HA237_03745</name>
</gene>
<evidence type="ECO:0000259" key="2">
    <source>
        <dbReference type="Pfam" id="PF13473"/>
    </source>
</evidence>
<keyword evidence="1" id="KW-0812">Transmembrane</keyword>
<proteinExistence type="predicted"/>
<dbReference type="InterPro" id="IPR008972">
    <property type="entry name" value="Cupredoxin"/>
</dbReference>
<feature type="domain" description="EfeO-type cupredoxin-like" evidence="2">
    <location>
        <begin position="68"/>
        <end position="143"/>
    </location>
</feature>
<organism evidence="3 4">
    <name type="scientific">Candidatus Iainarchaeum sp</name>
    <dbReference type="NCBI Taxonomy" id="3101447"/>
    <lineage>
        <taxon>Archaea</taxon>
        <taxon>Candidatus Iainarchaeota</taxon>
        <taxon>Candidatus Iainarchaeia</taxon>
        <taxon>Candidatus Iainarchaeales</taxon>
        <taxon>Candidatus Iainarchaeaceae</taxon>
        <taxon>Candidatus Iainarchaeum</taxon>
    </lineage>
</organism>
<dbReference type="Pfam" id="PF13473">
    <property type="entry name" value="Cupredoxin_1"/>
    <property type="match status" value="1"/>
</dbReference>
<evidence type="ECO:0000313" key="3">
    <source>
        <dbReference type="EMBL" id="HIH08458.1"/>
    </source>
</evidence>
<dbReference type="Proteomes" id="UP000577419">
    <property type="component" value="Unassembled WGS sequence"/>
</dbReference>
<evidence type="ECO:0000256" key="1">
    <source>
        <dbReference type="SAM" id="Phobius"/>
    </source>
</evidence>
<keyword evidence="1" id="KW-0472">Membrane</keyword>
<feature type="transmembrane region" description="Helical" evidence="1">
    <location>
        <begin position="12"/>
        <end position="32"/>
    </location>
</feature>
<keyword evidence="1" id="KW-1133">Transmembrane helix</keyword>